<evidence type="ECO:0000313" key="2">
    <source>
        <dbReference type="EMBL" id="OPB47103.1"/>
    </source>
</evidence>
<dbReference type="PANTHER" id="PTHR33112">
    <property type="entry name" value="DOMAIN PROTEIN, PUTATIVE-RELATED"/>
    <property type="match status" value="1"/>
</dbReference>
<protein>
    <submittedName>
        <fullName evidence="2">HET protein</fullName>
    </submittedName>
</protein>
<organism evidence="2 3">
    <name type="scientific">Trichoderma guizhouense</name>
    <dbReference type="NCBI Taxonomy" id="1491466"/>
    <lineage>
        <taxon>Eukaryota</taxon>
        <taxon>Fungi</taxon>
        <taxon>Dikarya</taxon>
        <taxon>Ascomycota</taxon>
        <taxon>Pezizomycotina</taxon>
        <taxon>Sordariomycetes</taxon>
        <taxon>Hypocreomycetidae</taxon>
        <taxon>Hypocreales</taxon>
        <taxon>Hypocreaceae</taxon>
        <taxon>Trichoderma</taxon>
    </lineage>
</organism>
<feature type="domain" description="Heterokaryon incompatibility" evidence="1">
    <location>
        <begin position="48"/>
        <end position="197"/>
    </location>
</feature>
<dbReference type="EMBL" id="LVVK01000002">
    <property type="protein sequence ID" value="OPB47103.1"/>
    <property type="molecule type" value="Genomic_DNA"/>
</dbReference>
<gene>
    <name evidence="2" type="ORF">A0O28_0072270</name>
</gene>
<dbReference type="Proteomes" id="UP000191004">
    <property type="component" value="Unassembled WGS sequence"/>
</dbReference>
<proteinExistence type="predicted"/>
<evidence type="ECO:0000313" key="3">
    <source>
        <dbReference type="Proteomes" id="UP000191004"/>
    </source>
</evidence>
<name>A0A1T3D1C1_9HYPO</name>
<accession>A0A1T3D1C1</accession>
<dbReference type="Pfam" id="PF06985">
    <property type="entry name" value="HET"/>
    <property type="match status" value="1"/>
</dbReference>
<dbReference type="InterPro" id="IPR010730">
    <property type="entry name" value="HET"/>
</dbReference>
<reference evidence="2 3" key="1">
    <citation type="submission" date="2016-04" db="EMBL/GenBank/DDBJ databases">
        <title>Multiple horizontal gene transfer events from other fungi enriched the ability of the initially mycotrophic fungus Trichoderma (Ascomycota) to feed on dead plant biomass.</title>
        <authorList>
            <person name="Atanasova L."/>
            <person name="Chenthamara K."/>
            <person name="Zhang J."/>
            <person name="Grujic M."/>
            <person name="Henrissat B."/>
            <person name="Kuo A."/>
            <person name="Aertz A."/>
            <person name="Salamov A."/>
            <person name="Lipzen A."/>
            <person name="Labutti K."/>
            <person name="Barry K."/>
            <person name="Miao Y."/>
            <person name="Rahimi M.J."/>
            <person name="Shen Q."/>
            <person name="Grigoriev I.V."/>
            <person name="Kubicek C.P."/>
            <person name="Druzhinina I.S."/>
        </authorList>
    </citation>
    <scope>NUCLEOTIDE SEQUENCE [LARGE SCALE GENOMIC DNA]</scope>
    <source>
        <strain evidence="2 3">NJAU 4742</strain>
    </source>
</reference>
<sequence length="464" mass="53153">MNPKNPHKYCQYSRDTVLPLRVLDVGQPEDPHPTVKLRINDMDIRAKYLALSYCWGKQLDSTARPLQLQRDNLNQLVAGIDVEKLQQSIQDAILATRKLGFRYLWVDALCIIQDCAKDKETEIPRMASIYKNASVTIAASSSENAAHGFLAQKIRPYCPDYEVRIPMANDLIGTVYLSTGPYDPDHPLDKRGWTLQEFIFSSRMLIFSHYDLLWQCKETDIRSVSERGLEYLHPLESLPWSVFGYGAEPFYGSHEAEKLYLWKTILREYTLRNLTNADDKLNAVMGITSELETLWRDINIYGLWKKWFIDLLAWYKPDIGREEGRNLKRAPSWSWASLDGEIAYDGFITTEDAKVKLLTIQTVVLSCRILKVNEIKEKVNTRIEGTDLANPGAEFQEMGLNFDNVEYLLLGTAQIGPDTEKGKGLLVIDVGGGLYRRIGLVNFEDMGIWEGVNRRDITFEPRII</sequence>
<dbReference type="OrthoDB" id="5125733at2759"/>
<dbReference type="PANTHER" id="PTHR33112:SF10">
    <property type="entry name" value="TOL"/>
    <property type="match status" value="1"/>
</dbReference>
<dbReference type="AlphaFoldDB" id="A0A1T3D1C1"/>
<keyword evidence="3" id="KW-1185">Reference proteome</keyword>
<evidence type="ECO:0000259" key="1">
    <source>
        <dbReference type="Pfam" id="PF06985"/>
    </source>
</evidence>
<comment type="caution">
    <text evidence="2">The sequence shown here is derived from an EMBL/GenBank/DDBJ whole genome shotgun (WGS) entry which is preliminary data.</text>
</comment>